<organism evidence="1 2">
    <name type="scientific">Thermogutta terrifontis</name>
    <dbReference type="NCBI Taxonomy" id="1331910"/>
    <lineage>
        <taxon>Bacteria</taxon>
        <taxon>Pseudomonadati</taxon>
        <taxon>Planctomycetota</taxon>
        <taxon>Planctomycetia</taxon>
        <taxon>Pirellulales</taxon>
        <taxon>Thermoguttaceae</taxon>
        <taxon>Thermogutta</taxon>
    </lineage>
</organism>
<gene>
    <name evidence="1" type="ORF">THTE_0092</name>
</gene>
<evidence type="ECO:0000313" key="1">
    <source>
        <dbReference type="EMBL" id="ASV72694.1"/>
    </source>
</evidence>
<dbReference type="AlphaFoldDB" id="A0A286R9Q0"/>
<evidence type="ECO:0000313" key="2">
    <source>
        <dbReference type="Proteomes" id="UP000215086"/>
    </source>
</evidence>
<name>A0A286R9Q0_9BACT</name>
<keyword evidence="2" id="KW-1185">Reference proteome</keyword>
<protein>
    <submittedName>
        <fullName evidence="1">Uncharacterized protein</fullName>
    </submittedName>
</protein>
<dbReference type="EMBL" id="CP018477">
    <property type="protein sequence ID" value="ASV72694.1"/>
    <property type="molecule type" value="Genomic_DNA"/>
</dbReference>
<proteinExistence type="predicted"/>
<accession>A0A286R9Q0</accession>
<reference evidence="1 2" key="1">
    <citation type="journal article" name="Front. Microbiol.">
        <title>Sugar Metabolism of the First Thermophilic Planctomycete Thermogutta terrifontis: Comparative Genomic and Transcriptomic Approaches.</title>
        <authorList>
            <person name="Elcheninov A.G."/>
            <person name="Menzel P."/>
            <person name="Gudbergsdottir S.R."/>
            <person name="Slesarev A.I."/>
            <person name="Kadnikov V.V."/>
            <person name="Krogh A."/>
            <person name="Bonch-Osmolovskaya E.A."/>
            <person name="Peng X."/>
            <person name="Kublanov I.V."/>
        </authorList>
    </citation>
    <scope>NUCLEOTIDE SEQUENCE [LARGE SCALE GENOMIC DNA]</scope>
    <source>
        <strain evidence="1 2">R1</strain>
    </source>
</reference>
<dbReference type="KEGG" id="ttf:THTE_0092"/>
<sequence>MGYRSVLIGPDERVLSKGPSRLAFTPLKTSPRFKRLSQGGAKVGTGQLARGLDVRICGEQSKRVLRQMSG</sequence>
<dbReference type="Proteomes" id="UP000215086">
    <property type="component" value="Chromosome"/>
</dbReference>